<dbReference type="Proteomes" id="UP000190834">
    <property type="component" value="Unassembled WGS sequence"/>
</dbReference>
<feature type="active site" description="Nucleophile" evidence="4">
    <location>
        <position position="118"/>
    </location>
</feature>
<protein>
    <submittedName>
        <fullName evidence="6">Glycosyl hydrolases family 16</fullName>
    </submittedName>
</protein>
<comment type="similarity">
    <text evidence="1">Belongs to the glycosyl hydrolase 16 family.</text>
</comment>
<dbReference type="GO" id="GO:0004553">
    <property type="term" value="F:hydrolase activity, hydrolyzing O-glycosyl compounds"/>
    <property type="evidence" value="ECO:0007669"/>
    <property type="project" value="InterPro"/>
</dbReference>
<dbReference type="OrthoDB" id="9809583at2"/>
<dbReference type="InterPro" id="IPR008264">
    <property type="entry name" value="Beta_glucanase"/>
</dbReference>
<keyword evidence="7" id="KW-1185">Reference proteome</keyword>
<organism evidence="6 7">
    <name type="scientific">Vibrio cincinnatiensis DSM 19608</name>
    <dbReference type="NCBI Taxonomy" id="1123491"/>
    <lineage>
        <taxon>Bacteria</taxon>
        <taxon>Pseudomonadati</taxon>
        <taxon>Pseudomonadota</taxon>
        <taxon>Gammaproteobacteria</taxon>
        <taxon>Vibrionales</taxon>
        <taxon>Vibrionaceae</taxon>
        <taxon>Vibrio</taxon>
    </lineage>
</organism>
<reference evidence="7" key="1">
    <citation type="submission" date="2017-02" db="EMBL/GenBank/DDBJ databases">
        <authorList>
            <person name="Varghese N."/>
            <person name="Submissions S."/>
        </authorList>
    </citation>
    <scope>NUCLEOTIDE SEQUENCE [LARGE SCALE GENOMIC DNA]</scope>
    <source>
        <strain evidence="7">DSM 19608</strain>
    </source>
</reference>
<evidence type="ECO:0000256" key="3">
    <source>
        <dbReference type="ARBA" id="ARBA00023295"/>
    </source>
</evidence>
<dbReference type="GO" id="GO:0005975">
    <property type="term" value="P:carbohydrate metabolic process"/>
    <property type="evidence" value="ECO:0007669"/>
    <property type="project" value="InterPro"/>
</dbReference>
<accession>A0A1T4NFV8</accession>
<evidence type="ECO:0000256" key="1">
    <source>
        <dbReference type="ARBA" id="ARBA00006865"/>
    </source>
</evidence>
<dbReference type="InterPro" id="IPR000757">
    <property type="entry name" value="Beta-glucanase-like"/>
</dbReference>
<dbReference type="PROSITE" id="PS51762">
    <property type="entry name" value="GH16_2"/>
    <property type="match status" value="1"/>
</dbReference>
<name>A0A1T4NFV8_VIBCI</name>
<evidence type="ECO:0000259" key="5">
    <source>
        <dbReference type="PROSITE" id="PS51762"/>
    </source>
</evidence>
<feature type="domain" description="GH16" evidence="5">
    <location>
        <begin position="25"/>
        <end position="232"/>
    </location>
</feature>
<proteinExistence type="inferred from homology"/>
<keyword evidence="2 6" id="KW-0378">Hydrolase</keyword>
<dbReference type="STRING" id="1123491.SAMN02745782_01343"/>
<dbReference type="Pfam" id="PF00722">
    <property type="entry name" value="Glyco_hydro_16"/>
    <property type="match status" value="1"/>
</dbReference>
<dbReference type="EMBL" id="FUXB01000005">
    <property type="protein sequence ID" value="SJZ77668.1"/>
    <property type="molecule type" value="Genomic_DNA"/>
</dbReference>
<feature type="active site" description="Proton donor" evidence="4">
    <location>
        <position position="122"/>
    </location>
</feature>
<sequence>MLTNLRFCTHAILLNILFVSSSFALDWSGMNWLISDGWKNEGSEFDCVWQSQNVWMESNLLIMHAKSEPYGKSCSEIRTYQYVRRGRYEVEMQAGAVPGTISSFFTYTGEAGSSSHYEVDIELMGGTNLLHTNIWIQGQQFPVDIDLGQYGMSIWSMEKYAFSIDEHGVTWEVFSRYHNHWVQVRRANKRVTSYMQLFVNNWISANPHFPPSHYNGYPAYAKYRMVRFFPYE</sequence>
<evidence type="ECO:0000256" key="4">
    <source>
        <dbReference type="PIRSR" id="PIRSR608264-1"/>
    </source>
</evidence>
<evidence type="ECO:0000313" key="7">
    <source>
        <dbReference type="Proteomes" id="UP000190834"/>
    </source>
</evidence>
<dbReference type="Gene3D" id="2.60.120.200">
    <property type="match status" value="1"/>
</dbReference>
<evidence type="ECO:0000256" key="2">
    <source>
        <dbReference type="ARBA" id="ARBA00022801"/>
    </source>
</evidence>
<evidence type="ECO:0000313" key="6">
    <source>
        <dbReference type="EMBL" id="SJZ77668.1"/>
    </source>
</evidence>
<dbReference type="PRINTS" id="PR00737">
    <property type="entry name" value="GLHYDRLASE16"/>
</dbReference>
<dbReference type="SUPFAM" id="SSF49899">
    <property type="entry name" value="Concanavalin A-like lectins/glucanases"/>
    <property type="match status" value="1"/>
</dbReference>
<keyword evidence="3" id="KW-0326">Glycosidase</keyword>
<dbReference type="AlphaFoldDB" id="A0A1T4NFV8"/>
<gene>
    <name evidence="6" type="ORF">SAMN02745782_01343</name>
</gene>
<dbReference type="InterPro" id="IPR013320">
    <property type="entry name" value="ConA-like_dom_sf"/>
</dbReference>